<protein>
    <recommendedName>
        <fullName evidence="1 12">GTP 3',8-cyclase</fullName>
        <ecNumber evidence="1 12">4.1.99.22</ecNumber>
    </recommendedName>
    <alternativeName>
        <fullName evidence="12">Molybdenum cofactor biosynthesis protein A</fullName>
    </alternativeName>
</protein>
<evidence type="ECO:0000313" key="16">
    <source>
        <dbReference type="Proteomes" id="UP000823858"/>
    </source>
</evidence>
<dbReference type="GO" id="GO:0061799">
    <property type="term" value="F:cyclic pyranopterin monophosphate synthase activity"/>
    <property type="evidence" value="ECO:0007669"/>
    <property type="project" value="TreeGrafter"/>
</dbReference>
<keyword evidence="8 12" id="KW-0342">GTP-binding</keyword>
<dbReference type="SFLD" id="SFLDG01067">
    <property type="entry name" value="SPASM/twitch_domain_containing"/>
    <property type="match status" value="1"/>
</dbReference>
<evidence type="ECO:0000259" key="14">
    <source>
        <dbReference type="PROSITE" id="PS51918"/>
    </source>
</evidence>
<accession>A0A9D2QHL8</accession>
<evidence type="ECO:0000256" key="3">
    <source>
        <dbReference type="ARBA" id="ARBA00022691"/>
    </source>
</evidence>
<dbReference type="InterPro" id="IPR013483">
    <property type="entry name" value="MoaA"/>
</dbReference>
<dbReference type="GO" id="GO:0051539">
    <property type="term" value="F:4 iron, 4 sulfur cluster binding"/>
    <property type="evidence" value="ECO:0007669"/>
    <property type="project" value="UniProtKB-UniRule"/>
</dbReference>
<dbReference type="GO" id="GO:0006777">
    <property type="term" value="P:Mo-molybdopterin cofactor biosynthetic process"/>
    <property type="evidence" value="ECO:0007669"/>
    <property type="project" value="UniProtKB-UniRule"/>
</dbReference>
<dbReference type="InterPro" id="IPR007197">
    <property type="entry name" value="rSAM"/>
</dbReference>
<keyword evidence="2 12" id="KW-0004">4Fe-4S</keyword>
<feature type="region of interest" description="Disordered" evidence="13">
    <location>
        <begin position="14"/>
        <end position="38"/>
    </location>
</feature>
<evidence type="ECO:0000256" key="4">
    <source>
        <dbReference type="ARBA" id="ARBA00022723"/>
    </source>
</evidence>
<comment type="function">
    <text evidence="12">Catalyzes the cyclization of GTP to (8S)-3',8-cyclo-7,8-dihydroguanosine 5'-triphosphate.</text>
</comment>
<feature type="compositionally biased region" description="Low complexity" evidence="13">
    <location>
        <begin position="14"/>
        <end position="27"/>
    </location>
</feature>
<feature type="binding site" evidence="12">
    <location>
        <position position="132"/>
    </location>
    <ligand>
        <name>GTP</name>
        <dbReference type="ChEBI" id="CHEBI:37565"/>
    </ligand>
</feature>
<keyword evidence="7 12" id="KW-0411">Iron-sulfur</keyword>
<dbReference type="Pfam" id="PF06463">
    <property type="entry name" value="Mob_synth_C"/>
    <property type="match status" value="1"/>
</dbReference>
<evidence type="ECO:0000256" key="1">
    <source>
        <dbReference type="ARBA" id="ARBA00012167"/>
    </source>
</evidence>
<dbReference type="Proteomes" id="UP000823858">
    <property type="component" value="Unassembled WGS sequence"/>
</dbReference>
<dbReference type="PANTHER" id="PTHR22960">
    <property type="entry name" value="MOLYBDOPTERIN COFACTOR SYNTHESIS PROTEIN A"/>
    <property type="match status" value="1"/>
</dbReference>
<dbReference type="GO" id="GO:0061798">
    <property type="term" value="F:GTP 3',8'-cyclase activity"/>
    <property type="evidence" value="ECO:0007669"/>
    <property type="project" value="UniProtKB-UniRule"/>
</dbReference>
<feature type="binding site" evidence="12">
    <location>
        <position position="313"/>
    </location>
    <ligand>
        <name>[4Fe-4S] cluster</name>
        <dbReference type="ChEBI" id="CHEBI:49883"/>
        <label>2</label>
        <note>4Fe-4S-substrate</note>
    </ligand>
</feature>
<feature type="domain" description="Radical SAM core" evidence="14">
    <location>
        <begin position="41"/>
        <end position="257"/>
    </location>
</feature>
<dbReference type="SFLD" id="SFLDG01383">
    <property type="entry name" value="cyclic_pyranopterin_phosphate"/>
    <property type="match status" value="1"/>
</dbReference>
<keyword evidence="6 12" id="KW-0408">Iron</keyword>
<feature type="binding site" evidence="12">
    <location>
        <position position="64"/>
    </location>
    <ligand>
        <name>[4Fe-4S] cluster</name>
        <dbReference type="ChEBI" id="CHEBI:49883"/>
        <label>1</label>
        <note>4Fe-4S-S-AdoMet</note>
    </ligand>
</feature>
<keyword evidence="9 12" id="KW-0501">Molybdenum cofactor biosynthesis</keyword>
<comment type="caution">
    <text evidence="15">The sequence shown here is derived from an EMBL/GenBank/DDBJ whole genome shotgun (WGS) entry which is preliminary data.</text>
</comment>
<proteinExistence type="inferred from homology"/>
<dbReference type="SFLD" id="SFLDG01386">
    <property type="entry name" value="main_SPASM_domain-containing"/>
    <property type="match status" value="1"/>
</dbReference>
<dbReference type="PROSITE" id="PS51918">
    <property type="entry name" value="RADICAL_SAM"/>
    <property type="match status" value="1"/>
</dbReference>
<feature type="binding site" evidence="12">
    <location>
        <position position="63"/>
    </location>
    <ligand>
        <name>S-adenosyl-L-methionine</name>
        <dbReference type="ChEBI" id="CHEBI:59789"/>
    </ligand>
</feature>
<comment type="similarity">
    <text evidence="12">Belongs to the radical SAM superfamily. MoaA family.</text>
</comment>
<organism evidence="15 16">
    <name type="scientific">Candidatus Corynebacterium faecigallinarum</name>
    <dbReference type="NCBI Taxonomy" id="2838528"/>
    <lineage>
        <taxon>Bacteria</taxon>
        <taxon>Bacillati</taxon>
        <taxon>Actinomycetota</taxon>
        <taxon>Actinomycetes</taxon>
        <taxon>Mycobacteriales</taxon>
        <taxon>Corynebacteriaceae</taxon>
        <taxon>Corynebacterium</taxon>
    </lineage>
</organism>
<dbReference type="AlphaFoldDB" id="A0A9D2QHL8"/>
<evidence type="ECO:0000256" key="5">
    <source>
        <dbReference type="ARBA" id="ARBA00022741"/>
    </source>
</evidence>
<evidence type="ECO:0000256" key="6">
    <source>
        <dbReference type="ARBA" id="ARBA00023004"/>
    </source>
</evidence>
<feature type="binding site" evidence="12">
    <location>
        <position position="227"/>
    </location>
    <ligand>
        <name>S-adenosyl-L-methionine</name>
        <dbReference type="ChEBI" id="CHEBI:59789"/>
    </ligand>
</feature>
<comment type="cofactor">
    <cofactor evidence="12">
        <name>[4Fe-4S] cluster</name>
        <dbReference type="ChEBI" id="CHEBI:49883"/>
    </cofactor>
    <text evidence="12">Binds 2 [4Fe-4S] clusters. Binds 1 [4Fe-4S] cluster coordinated with 3 cysteines and an exchangeable S-adenosyl-L-methionine and 1 [4Fe-4S] cluster coordinated with 3 cysteines and the GTP-derived substrate.</text>
</comment>
<dbReference type="SUPFAM" id="SSF102114">
    <property type="entry name" value="Radical SAM enzymes"/>
    <property type="match status" value="1"/>
</dbReference>
<evidence type="ECO:0000256" key="9">
    <source>
        <dbReference type="ARBA" id="ARBA00023150"/>
    </source>
</evidence>
<dbReference type="GO" id="GO:1904047">
    <property type="term" value="F:S-adenosyl-L-methionine binding"/>
    <property type="evidence" value="ECO:0007669"/>
    <property type="project" value="UniProtKB-UniRule"/>
</dbReference>
<feature type="binding site" evidence="12">
    <location>
        <position position="61"/>
    </location>
    <ligand>
        <name>[4Fe-4S] cluster</name>
        <dbReference type="ChEBI" id="CHEBI:49883"/>
        <label>1</label>
        <note>4Fe-4S-S-AdoMet</note>
    </ligand>
</feature>
<dbReference type="EMBL" id="DWVP01000022">
    <property type="protein sequence ID" value="HJC85712.1"/>
    <property type="molecule type" value="Genomic_DNA"/>
</dbReference>
<dbReference type="SMART" id="SM00729">
    <property type="entry name" value="Elp3"/>
    <property type="match status" value="1"/>
</dbReference>
<evidence type="ECO:0000256" key="12">
    <source>
        <dbReference type="HAMAP-Rule" id="MF_01225"/>
    </source>
</evidence>
<dbReference type="HAMAP" id="MF_01225_B">
    <property type="entry name" value="MoaA_B"/>
    <property type="match status" value="1"/>
</dbReference>
<dbReference type="InterPro" id="IPR058240">
    <property type="entry name" value="rSAM_sf"/>
</dbReference>
<feature type="binding site" evidence="12">
    <location>
        <position position="105"/>
    </location>
    <ligand>
        <name>S-adenosyl-L-methionine</name>
        <dbReference type="ChEBI" id="CHEBI:59789"/>
    </ligand>
</feature>
<dbReference type="SFLD" id="SFLDS00029">
    <property type="entry name" value="Radical_SAM"/>
    <property type="match status" value="1"/>
</dbReference>
<name>A0A9D2QHL8_9CORY</name>
<feature type="binding site" evidence="12">
    <location>
        <position position="101"/>
    </location>
    <ligand>
        <name>GTP</name>
        <dbReference type="ChEBI" id="CHEBI:37565"/>
    </ligand>
</feature>
<dbReference type="CDD" id="cd21117">
    <property type="entry name" value="Twitch_MoaA"/>
    <property type="match status" value="1"/>
</dbReference>
<feature type="binding site" evidence="12">
    <location>
        <position position="50"/>
    </location>
    <ligand>
        <name>GTP</name>
        <dbReference type="ChEBI" id="CHEBI:37565"/>
    </ligand>
</feature>
<feature type="binding site" evidence="12">
    <location>
        <begin position="315"/>
        <end position="317"/>
    </location>
    <ligand>
        <name>GTP</name>
        <dbReference type="ChEBI" id="CHEBI:37565"/>
    </ligand>
</feature>
<evidence type="ECO:0000256" key="2">
    <source>
        <dbReference type="ARBA" id="ARBA00022485"/>
    </source>
</evidence>
<feature type="binding site" evidence="12">
    <location>
        <position position="327"/>
    </location>
    <ligand>
        <name>[4Fe-4S] cluster</name>
        <dbReference type="ChEBI" id="CHEBI:49883"/>
        <label>2</label>
        <note>4Fe-4S-substrate</note>
    </ligand>
</feature>
<keyword evidence="5 12" id="KW-0547">Nucleotide-binding</keyword>
<evidence type="ECO:0000256" key="7">
    <source>
        <dbReference type="ARBA" id="ARBA00023014"/>
    </source>
</evidence>
<dbReference type="InterPro" id="IPR013785">
    <property type="entry name" value="Aldolase_TIM"/>
</dbReference>
<dbReference type="InterPro" id="IPR000385">
    <property type="entry name" value="MoaA_NifB_PqqE_Fe-S-bd_CS"/>
</dbReference>
<dbReference type="InterPro" id="IPR010505">
    <property type="entry name" value="MoaA_twitch"/>
</dbReference>
<evidence type="ECO:0000256" key="10">
    <source>
        <dbReference type="ARBA" id="ARBA00023239"/>
    </source>
</evidence>
<comment type="pathway">
    <text evidence="12">Cofactor biosynthesis; molybdopterin biosynthesis.</text>
</comment>
<keyword evidence="3 12" id="KW-0949">S-adenosyl-L-methionine</keyword>
<dbReference type="PROSITE" id="PS01305">
    <property type="entry name" value="MOAA_NIFB_PQQE"/>
    <property type="match status" value="1"/>
</dbReference>
<keyword evidence="10 12" id="KW-0456">Lyase</keyword>
<dbReference type="GO" id="GO:0005525">
    <property type="term" value="F:GTP binding"/>
    <property type="evidence" value="ECO:0007669"/>
    <property type="project" value="UniProtKB-UniRule"/>
</dbReference>
<comment type="subunit">
    <text evidence="12">Monomer and homodimer.</text>
</comment>
<gene>
    <name evidence="12 15" type="primary">moaA</name>
    <name evidence="15" type="ORF">H9751_09235</name>
</gene>
<dbReference type="Pfam" id="PF04055">
    <property type="entry name" value="Radical_SAM"/>
    <property type="match status" value="1"/>
</dbReference>
<feature type="binding site" evidence="12">
    <location>
        <position position="193"/>
    </location>
    <ligand>
        <name>GTP</name>
        <dbReference type="ChEBI" id="CHEBI:37565"/>
    </ligand>
</feature>
<feature type="binding site" evidence="12">
    <location>
        <position position="57"/>
    </location>
    <ligand>
        <name>[4Fe-4S] cluster</name>
        <dbReference type="ChEBI" id="CHEBI:49883"/>
        <label>1</label>
        <note>4Fe-4S-S-AdoMet</note>
    </ligand>
</feature>
<comment type="catalytic activity">
    <reaction evidence="11 12">
        <text>GTP + AH2 + S-adenosyl-L-methionine = (8S)-3',8-cyclo-7,8-dihydroguanosine 5'-triphosphate + 5'-deoxyadenosine + L-methionine + A + H(+)</text>
        <dbReference type="Rhea" id="RHEA:49576"/>
        <dbReference type="ChEBI" id="CHEBI:13193"/>
        <dbReference type="ChEBI" id="CHEBI:15378"/>
        <dbReference type="ChEBI" id="CHEBI:17319"/>
        <dbReference type="ChEBI" id="CHEBI:17499"/>
        <dbReference type="ChEBI" id="CHEBI:37565"/>
        <dbReference type="ChEBI" id="CHEBI:57844"/>
        <dbReference type="ChEBI" id="CHEBI:59789"/>
        <dbReference type="ChEBI" id="CHEBI:131766"/>
        <dbReference type="EC" id="4.1.99.22"/>
    </reaction>
</comment>
<sequence length="388" mass="41980">MTTVLPIPTVPGTAAGAARSSATSAASDMPTTTGPLRLRDRWGRTADDLRISLIDKCNLRCTYCMPAEGLPWLHKSSLLTAEEAVRLADIGVRILGVKDIRFTGGEPLVRHDLADIIAGVRELHPEVPISITTNGIGLDKKVDALVDAGLTRVNVSLDTIDRQAFAELTRRDRLPQVMAGLAAAKDAGLEPVKVNAVMMRGVNDTGAADLLAWCVERGYQLRFIEQMPLDADRSWARDNLVSAAELRERLSERFVLREDPAPRGSAPAQLWEVFDRASRVQDAAQDAPLAADATPLGKVGIIASVTESFCSACSRTRVTADGKIRSCLFSNEETDLMWLLRGGASDEDVALGWARAMWGKPRAYGSDEVTLNDEAYVQPERTMSAIGG</sequence>
<evidence type="ECO:0000256" key="11">
    <source>
        <dbReference type="ARBA" id="ARBA00048697"/>
    </source>
</evidence>
<dbReference type="InterPro" id="IPR040064">
    <property type="entry name" value="MoaA-like"/>
</dbReference>
<feature type="binding site" evidence="12">
    <location>
        <position position="156"/>
    </location>
    <ligand>
        <name>S-adenosyl-L-methionine</name>
        <dbReference type="ChEBI" id="CHEBI:59789"/>
    </ligand>
</feature>
<dbReference type="Gene3D" id="3.20.20.70">
    <property type="entry name" value="Aldolase class I"/>
    <property type="match status" value="1"/>
</dbReference>
<dbReference type="InterPro" id="IPR006638">
    <property type="entry name" value="Elp3/MiaA/NifB-like_rSAM"/>
</dbReference>
<dbReference type="NCBIfam" id="TIGR02666">
    <property type="entry name" value="moaA"/>
    <property type="match status" value="1"/>
</dbReference>
<dbReference type="InterPro" id="IPR050105">
    <property type="entry name" value="MoCo_biosynth_MoaA/MoaC"/>
</dbReference>
<evidence type="ECO:0000256" key="8">
    <source>
        <dbReference type="ARBA" id="ARBA00023134"/>
    </source>
</evidence>
<evidence type="ECO:0000313" key="15">
    <source>
        <dbReference type="EMBL" id="HJC85712.1"/>
    </source>
</evidence>
<dbReference type="EC" id="4.1.99.22" evidence="1 12"/>
<dbReference type="CDD" id="cd01335">
    <property type="entry name" value="Radical_SAM"/>
    <property type="match status" value="1"/>
</dbReference>
<reference evidence="15" key="2">
    <citation type="submission" date="2021-04" db="EMBL/GenBank/DDBJ databases">
        <authorList>
            <person name="Gilroy R."/>
        </authorList>
    </citation>
    <scope>NUCLEOTIDE SEQUENCE</scope>
    <source>
        <strain evidence="15">ChiHjej13B12-4958</strain>
    </source>
</reference>
<evidence type="ECO:0000256" key="13">
    <source>
        <dbReference type="SAM" id="MobiDB-lite"/>
    </source>
</evidence>
<feature type="binding site" evidence="12">
    <location>
        <position position="310"/>
    </location>
    <ligand>
        <name>[4Fe-4S] cluster</name>
        <dbReference type="ChEBI" id="CHEBI:49883"/>
        <label>2</label>
        <note>4Fe-4S-substrate</note>
    </ligand>
</feature>
<keyword evidence="4 12" id="KW-0479">Metal-binding</keyword>
<reference evidence="15" key="1">
    <citation type="journal article" date="2021" name="PeerJ">
        <title>Extensive microbial diversity within the chicken gut microbiome revealed by metagenomics and culture.</title>
        <authorList>
            <person name="Gilroy R."/>
            <person name="Ravi A."/>
            <person name="Getino M."/>
            <person name="Pursley I."/>
            <person name="Horton D.L."/>
            <person name="Alikhan N.F."/>
            <person name="Baker D."/>
            <person name="Gharbi K."/>
            <person name="Hall N."/>
            <person name="Watson M."/>
            <person name="Adriaenssens E.M."/>
            <person name="Foster-Nyarko E."/>
            <person name="Jarju S."/>
            <person name="Secka A."/>
            <person name="Antonio M."/>
            <person name="Oren A."/>
            <person name="Chaudhuri R.R."/>
            <person name="La Ragione R."/>
            <person name="Hildebrand F."/>
            <person name="Pallen M.J."/>
        </authorList>
    </citation>
    <scope>NUCLEOTIDE SEQUENCE</scope>
    <source>
        <strain evidence="15">ChiHjej13B12-4958</strain>
    </source>
</reference>
<dbReference type="GO" id="GO:0046872">
    <property type="term" value="F:metal ion binding"/>
    <property type="evidence" value="ECO:0007669"/>
    <property type="project" value="UniProtKB-KW"/>
</dbReference>
<dbReference type="PANTHER" id="PTHR22960:SF0">
    <property type="entry name" value="MOLYBDENUM COFACTOR BIOSYNTHESIS PROTEIN 1"/>
    <property type="match status" value="1"/>
</dbReference>